<accession>A0A9Q3QDY6</accession>
<comment type="caution">
    <text evidence="1">The sequence shown here is derived from an EMBL/GenBank/DDBJ whole genome shotgun (WGS) entry which is preliminary data.</text>
</comment>
<dbReference type="EMBL" id="JABZFG010000005">
    <property type="protein sequence ID" value="MBW0602684.1"/>
    <property type="molecule type" value="Genomic_DNA"/>
</dbReference>
<protein>
    <submittedName>
        <fullName evidence="1">Uncharacterized protein</fullName>
    </submittedName>
</protein>
<name>A0A9Q3QDY6_9BACT</name>
<dbReference type="RefSeq" id="WP_218675410.1">
    <property type="nucleotide sequence ID" value="NZ_JABZFC010000005.1"/>
</dbReference>
<gene>
    <name evidence="1" type="ORF">MADP07_00407</name>
</gene>
<evidence type="ECO:0000313" key="1">
    <source>
        <dbReference type="EMBL" id="MBW0602684.1"/>
    </source>
</evidence>
<evidence type="ECO:0000313" key="2">
    <source>
        <dbReference type="Proteomes" id="UP000746160"/>
    </source>
</evidence>
<sequence>MNKNITELINVEILKYLNLIGLNKITSSFLISILEEKYRKIINKKINLWSIKFFFINKYKDYLFSEIVYSLYKKIISSRNLNITNAEEFLMGSLKYCSLSCIKEYLKKQNLFEESLLPIELESEIKDFSTPREINMELSRIDFINFINSLNKVEKKLIRDEEEMNLYSTFKRNIIIRNIQNKYNNYLS</sequence>
<dbReference type="AlphaFoldDB" id="A0A9Q3QDY6"/>
<reference evidence="1" key="1">
    <citation type="journal article" date="2021" name="Genes Genomics">
        <title>Comparative genomic analysis of Mycoplasma anatis strains.</title>
        <authorList>
            <person name="Zhou Q."/>
            <person name="Mai K."/>
            <person name="Yang D."/>
            <person name="Liu J."/>
            <person name="Yan Z."/>
            <person name="Luo C."/>
            <person name="Tan Y."/>
            <person name="Cao S."/>
            <person name="Zhou Q."/>
            <person name="Chen L."/>
            <person name="Chen F."/>
        </authorList>
    </citation>
    <scope>NUCLEOTIDE SEQUENCE</scope>
    <source>
        <strain evidence="1">DP07</strain>
    </source>
</reference>
<organism evidence="1 2">
    <name type="scientific">Mycoplasmopsis anatis</name>
    <dbReference type="NCBI Taxonomy" id="171279"/>
    <lineage>
        <taxon>Bacteria</taxon>
        <taxon>Bacillati</taxon>
        <taxon>Mycoplasmatota</taxon>
        <taxon>Mycoplasmoidales</taxon>
        <taxon>Metamycoplasmataceae</taxon>
        <taxon>Mycoplasmopsis</taxon>
    </lineage>
</organism>
<proteinExistence type="predicted"/>
<dbReference type="Proteomes" id="UP000746160">
    <property type="component" value="Unassembled WGS sequence"/>
</dbReference>